<keyword evidence="5" id="KW-1185">Reference proteome</keyword>
<gene>
    <name evidence="4" type="ORF">SAMN04488125_13523</name>
</gene>
<dbReference type="GO" id="GO:0005509">
    <property type="term" value="F:calcium ion binding"/>
    <property type="evidence" value="ECO:0007669"/>
    <property type="project" value="InterPro"/>
</dbReference>
<organism evidence="4 5">
    <name type="scientific">Methylorubrum salsuginis</name>
    <dbReference type="NCBI Taxonomy" id="414703"/>
    <lineage>
        <taxon>Bacteria</taxon>
        <taxon>Pseudomonadati</taxon>
        <taxon>Pseudomonadota</taxon>
        <taxon>Alphaproteobacteria</taxon>
        <taxon>Hyphomicrobiales</taxon>
        <taxon>Methylobacteriaceae</taxon>
        <taxon>Methylorubrum</taxon>
    </lineage>
</organism>
<dbReference type="PANTHER" id="PTHR38340">
    <property type="entry name" value="S-LAYER PROTEIN"/>
    <property type="match status" value="1"/>
</dbReference>
<reference evidence="5" key="1">
    <citation type="submission" date="2016-10" db="EMBL/GenBank/DDBJ databases">
        <authorList>
            <person name="Varghese N."/>
            <person name="Submissions S."/>
        </authorList>
    </citation>
    <scope>NUCLEOTIDE SEQUENCE [LARGE SCALE GENOMIC DNA]</scope>
    <source>
        <strain evidence="5">CGMCC 1.6474</strain>
    </source>
</reference>
<dbReference type="EMBL" id="FOSV01000035">
    <property type="protein sequence ID" value="SFL99294.1"/>
    <property type="molecule type" value="Genomic_DNA"/>
</dbReference>
<dbReference type="OrthoDB" id="9809583at2"/>
<evidence type="ECO:0000256" key="3">
    <source>
        <dbReference type="SAM" id="MobiDB-lite"/>
    </source>
</evidence>
<proteinExistence type="predicted"/>
<dbReference type="InterPro" id="IPR011049">
    <property type="entry name" value="Serralysin-like_metalloprot_C"/>
</dbReference>
<dbReference type="SUPFAM" id="SSF51120">
    <property type="entry name" value="beta-Roll"/>
    <property type="match status" value="4"/>
</dbReference>
<dbReference type="GO" id="GO:0005576">
    <property type="term" value="C:extracellular region"/>
    <property type="evidence" value="ECO:0007669"/>
    <property type="project" value="UniProtKB-SubCell"/>
</dbReference>
<sequence length="597" mass="59511">MAGPTSGKDNLVGTDGNDYLYGLAGNDTLTGGFGADTLSGDDDNDILYGGANNDYLLGGNGSDRLEGGAGSDYLIGGAGADTVFGGEGDDTVLVAGLADARGDVLDGGTGVDTASFDLASTTTALTFKALNANQKTSFVGATLTGFERFTITAGSGNDSLTGGRFNDVFSGGAGQDTLSGGAGNDSLQGGAGRDTLKGDAGSDYLDGGADDDVLQGGEGNDSLQGGLGNDRIDGGAGNDYVIVVSNGPKGPVEKDVIVGGAGHDTLNLGFGLDTKGLTLDFGTGSFTLAGGTTVSGFEQLSFTGGSGQDKVIGSASFDYLSGGEGNDTLYGRGGNDYITDGQGADGLFGEDGDDTFTMVPNGGFTPGPANFVYDKDAVNGGNGFDTVYFGAPGGAPGTGTAQSVVLDLANQKNNAGFIKGDVYARIEKFVGTTLDDVMRGDGAANTFDGGAGDDVLSGGAGNDVLIGGQGSDTMTGGAGNDVFDLSEYAAQYYPGAPGGFGGGFYGDTKGDVITDFAAGQDKLRLDVRALLEGETAKVTVESGAGSAAKASGPVLHFDTQARELWFDFDGKGTDFDAVHLATITTLATLKASDVLFV</sequence>
<comment type="subcellular location">
    <subcellularLocation>
        <location evidence="1">Secreted</location>
    </subcellularLocation>
</comment>
<protein>
    <submittedName>
        <fullName evidence="4">Type I secretion C-terminal target domain (VC_A0849 subclass)</fullName>
    </submittedName>
</protein>
<evidence type="ECO:0000256" key="2">
    <source>
        <dbReference type="ARBA" id="ARBA00022525"/>
    </source>
</evidence>
<dbReference type="PANTHER" id="PTHR38340:SF1">
    <property type="entry name" value="S-LAYER PROTEIN"/>
    <property type="match status" value="1"/>
</dbReference>
<keyword evidence="2" id="KW-0964">Secreted</keyword>
<feature type="region of interest" description="Disordered" evidence="3">
    <location>
        <begin position="207"/>
        <end position="229"/>
    </location>
</feature>
<dbReference type="InterPro" id="IPR050557">
    <property type="entry name" value="RTX_toxin/Mannuronan_C5-epim"/>
</dbReference>
<dbReference type="InterPro" id="IPR018511">
    <property type="entry name" value="Hemolysin-typ_Ca-bd_CS"/>
</dbReference>
<dbReference type="PRINTS" id="PR00313">
    <property type="entry name" value="CABNDNGRPT"/>
</dbReference>
<evidence type="ECO:0000313" key="4">
    <source>
        <dbReference type="EMBL" id="SFL99294.1"/>
    </source>
</evidence>
<evidence type="ECO:0000313" key="5">
    <source>
        <dbReference type="Proteomes" id="UP000198804"/>
    </source>
</evidence>
<evidence type="ECO:0000256" key="1">
    <source>
        <dbReference type="ARBA" id="ARBA00004613"/>
    </source>
</evidence>
<dbReference type="Pfam" id="PF00353">
    <property type="entry name" value="HemolysinCabind"/>
    <property type="match status" value="7"/>
</dbReference>
<dbReference type="Gene3D" id="2.150.10.10">
    <property type="entry name" value="Serralysin-like metalloprotease, C-terminal"/>
    <property type="match status" value="5"/>
</dbReference>
<dbReference type="PROSITE" id="PS00330">
    <property type="entry name" value="HEMOLYSIN_CALCIUM"/>
    <property type="match status" value="6"/>
</dbReference>
<dbReference type="RefSeq" id="WP_091951776.1">
    <property type="nucleotide sequence ID" value="NZ_FOSV01000035.1"/>
</dbReference>
<dbReference type="STRING" id="414703.SAMN04488125_13523"/>
<dbReference type="AlphaFoldDB" id="A0A1I4M7S9"/>
<name>A0A1I4M7S9_9HYPH</name>
<dbReference type="InterPro" id="IPR001343">
    <property type="entry name" value="Hemolysn_Ca-bd"/>
</dbReference>
<accession>A0A1I4M7S9</accession>
<dbReference type="Proteomes" id="UP000198804">
    <property type="component" value="Unassembled WGS sequence"/>
</dbReference>